<feature type="domain" description="ABC3 transporter permease C-terminal" evidence="8">
    <location>
        <begin position="273"/>
        <end position="392"/>
    </location>
</feature>
<dbReference type="Proteomes" id="UP000187412">
    <property type="component" value="Unassembled WGS sequence"/>
</dbReference>
<evidence type="ECO:0000313" key="10">
    <source>
        <dbReference type="Proteomes" id="UP000187412"/>
    </source>
</evidence>
<comment type="similarity">
    <text evidence="6">Belongs to the ABC-4 integral membrane protein family.</text>
</comment>
<accession>A0ABX3GXE7</accession>
<feature type="transmembrane region" description="Helical" evidence="7">
    <location>
        <begin position="322"/>
        <end position="340"/>
    </location>
</feature>
<feature type="transmembrane region" description="Helical" evidence="7">
    <location>
        <begin position="748"/>
        <end position="769"/>
    </location>
</feature>
<dbReference type="Pfam" id="PF02687">
    <property type="entry name" value="FtsX"/>
    <property type="match status" value="2"/>
</dbReference>
<keyword evidence="4 7" id="KW-1133">Transmembrane helix</keyword>
<reference evidence="9 10" key="1">
    <citation type="submission" date="2016-10" db="EMBL/GenBank/DDBJ databases">
        <title>Paenibacillus species isolates.</title>
        <authorList>
            <person name="Beno S.M."/>
        </authorList>
    </citation>
    <scope>NUCLEOTIDE SEQUENCE [LARGE SCALE GENOMIC DNA]</scope>
    <source>
        <strain evidence="9 10">FSL H7-0744</strain>
    </source>
</reference>
<feature type="transmembrane region" description="Helical" evidence="7">
    <location>
        <begin position="659"/>
        <end position="679"/>
    </location>
</feature>
<keyword evidence="3 7" id="KW-0812">Transmembrane</keyword>
<comment type="subcellular location">
    <subcellularLocation>
        <location evidence="1">Cell membrane</location>
        <topology evidence="1">Multi-pass membrane protein</topology>
    </subcellularLocation>
</comment>
<evidence type="ECO:0000256" key="3">
    <source>
        <dbReference type="ARBA" id="ARBA00022692"/>
    </source>
</evidence>
<feature type="transmembrane region" description="Helical" evidence="7">
    <location>
        <begin position="436"/>
        <end position="457"/>
    </location>
</feature>
<keyword evidence="10" id="KW-1185">Reference proteome</keyword>
<comment type="caution">
    <text evidence="9">The sequence shown here is derived from an EMBL/GenBank/DDBJ whole genome shotgun (WGS) entry which is preliminary data.</text>
</comment>
<evidence type="ECO:0000256" key="6">
    <source>
        <dbReference type="ARBA" id="ARBA00038076"/>
    </source>
</evidence>
<keyword evidence="2" id="KW-1003">Cell membrane</keyword>
<evidence type="ECO:0000313" key="9">
    <source>
        <dbReference type="EMBL" id="OMD39919.1"/>
    </source>
</evidence>
<keyword evidence="5 7" id="KW-0472">Membrane</keyword>
<protein>
    <recommendedName>
        <fullName evidence="8">ABC3 transporter permease C-terminal domain-containing protein</fullName>
    </recommendedName>
</protein>
<gene>
    <name evidence="9" type="ORF">BSK56_29245</name>
</gene>
<dbReference type="PANTHER" id="PTHR30572">
    <property type="entry name" value="MEMBRANE COMPONENT OF TRANSPORTER-RELATED"/>
    <property type="match status" value="1"/>
</dbReference>
<evidence type="ECO:0000256" key="4">
    <source>
        <dbReference type="ARBA" id="ARBA00022989"/>
    </source>
</evidence>
<dbReference type="InterPro" id="IPR003838">
    <property type="entry name" value="ABC3_permease_C"/>
</dbReference>
<organism evidence="9 10">
    <name type="scientific">Paenibacillus borealis</name>
    <dbReference type="NCBI Taxonomy" id="160799"/>
    <lineage>
        <taxon>Bacteria</taxon>
        <taxon>Bacillati</taxon>
        <taxon>Bacillota</taxon>
        <taxon>Bacilli</taxon>
        <taxon>Bacillales</taxon>
        <taxon>Paenibacillaceae</taxon>
        <taxon>Paenibacillus</taxon>
    </lineage>
</organism>
<dbReference type="InterPro" id="IPR050250">
    <property type="entry name" value="Macrolide_Exporter_MacB"/>
</dbReference>
<sequence>MRKLAMLSFANIRKTKGHTVSLLLLFLIAGLLLNAGSLVFVNFGSYFEKVTKELKTNDVYYLLPNQLYTGEVDEYIRNNKNVSNMHKEDVLWASASIPYIGETRKTSFILNDMDKKRDFSKWRFVEKHLPPDSMSIYVPYILNIDGGYKLNDKIEVTLEDEVLTFTVKGFTEDAFFSSFDTGTLGAYLPHETYEKLVQKLGNKYSSTLVFADLDKINNEVETGIGQLIQKNQKFAVSALAAETSTDTLSTIDLDTLKSTRVTMANIVSVMSMAFAIIIAVVCFIVVRFRIGNSIEEDMTKIGSLKAIGYTSRQIIGSIVMEYMLIALVGSIAGISLSYLATPVLSNMFAHQSGLMWVQGFDGAISSVILCTILFIVIIVSFISSGRIRKLNPIVALRGGITTHNFRKNHLPLHKSIGSLPVVLGFKSMLQSRKHTFMMAVILAAVSFASTFGFVMFYNTVIDTKAFAETPGVELSNVMAVLNSDKDQPKLVENIKNLKNVRKVLYLDEAKIKIESYDVTAYVMEDYSAKETDIVYKGRYPLHSNEVVLAGILADKLDKKVGDRVTIKVGAKQAEYLITGLSQGSNMGGMNASIRRDGFLKLNPDFKQQNLQIYLNKNSKSDVFINKLKSDYGDSISATVDMDKTLKQGMGTYLSIVSKLGIGMMVITLVVVILVLYFVINSSVIRKKRELGIQKAIGFTTFQLMNQLSLGFLPPIMIGVLLGSAAGITLTNPFMSVAMSAMGIMKANFIIMTSWITLFGVALVIVSYLTSMLITYRIRKISAYALVSE</sequence>
<feature type="transmembrane region" description="Helical" evidence="7">
    <location>
        <begin position="266"/>
        <end position="286"/>
    </location>
</feature>
<feature type="domain" description="ABC3 transporter permease C-terminal" evidence="8">
    <location>
        <begin position="663"/>
        <end position="781"/>
    </location>
</feature>
<evidence type="ECO:0000256" key="1">
    <source>
        <dbReference type="ARBA" id="ARBA00004651"/>
    </source>
</evidence>
<dbReference type="PANTHER" id="PTHR30572:SF4">
    <property type="entry name" value="ABC TRANSPORTER PERMEASE YTRF"/>
    <property type="match status" value="1"/>
</dbReference>
<dbReference type="EMBL" id="MPTB01000054">
    <property type="protein sequence ID" value="OMD39919.1"/>
    <property type="molecule type" value="Genomic_DNA"/>
</dbReference>
<dbReference type="RefSeq" id="WP_076113946.1">
    <property type="nucleotide sequence ID" value="NZ_MPTB01000054.1"/>
</dbReference>
<feature type="transmembrane region" description="Helical" evidence="7">
    <location>
        <begin position="707"/>
        <end position="728"/>
    </location>
</feature>
<feature type="transmembrane region" description="Helical" evidence="7">
    <location>
        <begin position="360"/>
        <end position="382"/>
    </location>
</feature>
<name>A0ABX3GXE7_PAEBO</name>
<evidence type="ECO:0000256" key="2">
    <source>
        <dbReference type="ARBA" id="ARBA00022475"/>
    </source>
</evidence>
<evidence type="ECO:0000256" key="5">
    <source>
        <dbReference type="ARBA" id="ARBA00023136"/>
    </source>
</evidence>
<proteinExistence type="inferred from homology"/>
<evidence type="ECO:0000259" key="8">
    <source>
        <dbReference type="Pfam" id="PF02687"/>
    </source>
</evidence>
<evidence type="ECO:0000256" key="7">
    <source>
        <dbReference type="SAM" id="Phobius"/>
    </source>
</evidence>